<feature type="transmembrane region" description="Helical" evidence="6">
    <location>
        <begin position="371"/>
        <end position="393"/>
    </location>
</feature>
<evidence type="ECO:0000313" key="7">
    <source>
        <dbReference type="EMBL" id="SHM53077.1"/>
    </source>
</evidence>
<dbReference type="InterPro" id="IPR018385">
    <property type="entry name" value="C4_dicarb_anaerob_car-like"/>
</dbReference>
<dbReference type="PANTHER" id="PTHR43652:SF2">
    <property type="entry name" value="BASIC AMINO ACID ANTIPORTER YFCC-RELATED"/>
    <property type="match status" value="1"/>
</dbReference>
<keyword evidence="8" id="KW-1185">Reference proteome</keyword>
<evidence type="ECO:0000313" key="8">
    <source>
        <dbReference type="Proteomes" id="UP000184206"/>
    </source>
</evidence>
<evidence type="ECO:0000256" key="5">
    <source>
        <dbReference type="ARBA" id="ARBA00023136"/>
    </source>
</evidence>
<organism evidence="7 8">
    <name type="scientific">Lacicoccus alkaliphilus DSM 16010</name>
    <dbReference type="NCBI Taxonomy" id="1123231"/>
    <lineage>
        <taxon>Bacteria</taxon>
        <taxon>Bacillati</taxon>
        <taxon>Bacillota</taxon>
        <taxon>Bacilli</taxon>
        <taxon>Bacillales</taxon>
        <taxon>Salinicoccaceae</taxon>
        <taxon>Lacicoccus</taxon>
    </lineage>
</organism>
<name>A0A1M7JKQ0_9BACL</name>
<dbReference type="PANTHER" id="PTHR43652">
    <property type="entry name" value="BASIC AMINO ACID ANTIPORTER YFCC-RELATED"/>
    <property type="match status" value="1"/>
</dbReference>
<feature type="transmembrane region" description="Helical" evidence="6">
    <location>
        <begin position="198"/>
        <end position="218"/>
    </location>
</feature>
<feature type="transmembrane region" description="Helical" evidence="6">
    <location>
        <begin position="282"/>
        <end position="300"/>
    </location>
</feature>
<comment type="subcellular location">
    <subcellularLocation>
        <location evidence="1">Cell membrane</location>
        <topology evidence="1">Multi-pass membrane protein</topology>
    </subcellularLocation>
</comment>
<keyword evidence="5 6" id="KW-0472">Membrane</keyword>
<feature type="transmembrane region" description="Helical" evidence="6">
    <location>
        <begin position="443"/>
        <end position="464"/>
    </location>
</feature>
<dbReference type="Proteomes" id="UP000184206">
    <property type="component" value="Unassembled WGS sequence"/>
</dbReference>
<evidence type="ECO:0000256" key="4">
    <source>
        <dbReference type="ARBA" id="ARBA00022989"/>
    </source>
</evidence>
<dbReference type="AlphaFoldDB" id="A0A1M7JKQ0"/>
<evidence type="ECO:0000256" key="1">
    <source>
        <dbReference type="ARBA" id="ARBA00004651"/>
    </source>
</evidence>
<protein>
    <submittedName>
        <fullName evidence="7">Uncharacterized membrane protein YfcC, ion transporter superfamily</fullName>
    </submittedName>
</protein>
<evidence type="ECO:0000256" key="3">
    <source>
        <dbReference type="ARBA" id="ARBA00022692"/>
    </source>
</evidence>
<feature type="transmembrane region" description="Helical" evidence="6">
    <location>
        <begin position="144"/>
        <end position="161"/>
    </location>
</feature>
<dbReference type="RefSeq" id="WP_072710737.1">
    <property type="nucleotide sequence ID" value="NZ_FRCF01000013.1"/>
</dbReference>
<dbReference type="OrthoDB" id="255482at2"/>
<feature type="transmembrane region" description="Helical" evidence="6">
    <location>
        <begin position="259"/>
        <end position="276"/>
    </location>
</feature>
<feature type="transmembrane region" description="Helical" evidence="6">
    <location>
        <begin position="81"/>
        <end position="98"/>
    </location>
</feature>
<feature type="transmembrane region" description="Helical" evidence="6">
    <location>
        <begin position="168"/>
        <end position="186"/>
    </location>
</feature>
<sequence length="469" mass="51118">MEENKEKKKSWLEKIPHPLALLFYIVILAAALTYIIPAGAYEREEVDDTTRTVPGTFELTERNPAGIMDIFTAFPEGFQEIAEIVFIVFAAAMMFGVLDKTGMLENTVGTFVKKLGLRRRYLIVIIMTFVYGLLGIFVGYENNIALVPIAIILSLAIRGDVMLGAGIAIGGISVGFGLSPFNPYTIGVGHTIAEMQIFSGWGLRTILVITVLSLLAAYNIRYFKKILEDEEKSLSEGISTEGMGLNQPLESYRMRKRDIAMLIVFLVGVSIMLTGVFTADWYINEISAIFLMIGIVNGLIAKMNGSQIAETFSKALEPSALAAMLIGAAQAIQIVMTHGNITDTIAYGFVTVLEVLPTMLAAIFMSIAQAVINVFIPGGSGQALVTLPIMIPVGDMIGITRQTTILAFQVGDGAANIITPTLGGLMAMLGLCRVPYGRWLRYIFPFTILVFLVSWIFLVVSVLIEWGPI</sequence>
<dbReference type="Pfam" id="PF03606">
    <property type="entry name" value="DcuC"/>
    <property type="match status" value="1"/>
</dbReference>
<reference evidence="7 8" key="1">
    <citation type="submission" date="2016-11" db="EMBL/GenBank/DDBJ databases">
        <authorList>
            <person name="Jaros S."/>
            <person name="Januszkiewicz K."/>
            <person name="Wedrychowicz H."/>
        </authorList>
    </citation>
    <scope>NUCLEOTIDE SEQUENCE [LARGE SCALE GENOMIC DNA]</scope>
    <source>
        <strain evidence="7 8">DSM 16010</strain>
    </source>
</reference>
<feature type="transmembrane region" description="Helical" evidence="6">
    <location>
        <begin position="413"/>
        <end position="431"/>
    </location>
</feature>
<feature type="transmembrane region" description="Helical" evidence="6">
    <location>
        <begin position="119"/>
        <end position="138"/>
    </location>
</feature>
<evidence type="ECO:0000256" key="6">
    <source>
        <dbReference type="SAM" id="Phobius"/>
    </source>
</evidence>
<dbReference type="InterPro" id="IPR051679">
    <property type="entry name" value="DASS-Related_Transporters"/>
</dbReference>
<keyword evidence="4 6" id="KW-1133">Transmembrane helix</keyword>
<keyword evidence="2" id="KW-1003">Cell membrane</keyword>
<gene>
    <name evidence="7" type="ORF">SAMN02745189_02320</name>
</gene>
<accession>A0A1M7JKQ0</accession>
<dbReference type="GO" id="GO:0005886">
    <property type="term" value="C:plasma membrane"/>
    <property type="evidence" value="ECO:0007669"/>
    <property type="project" value="UniProtKB-SubCell"/>
</dbReference>
<dbReference type="EMBL" id="FRCF01000013">
    <property type="protein sequence ID" value="SHM53077.1"/>
    <property type="molecule type" value="Genomic_DNA"/>
</dbReference>
<feature type="transmembrane region" description="Helical" evidence="6">
    <location>
        <begin position="320"/>
        <end position="339"/>
    </location>
</feature>
<feature type="transmembrane region" description="Helical" evidence="6">
    <location>
        <begin position="345"/>
        <end position="364"/>
    </location>
</feature>
<feature type="transmembrane region" description="Helical" evidence="6">
    <location>
        <begin position="21"/>
        <end position="41"/>
    </location>
</feature>
<evidence type="ECO:0000256" key="2">
    <source>
        <dbReference type="ARBA" id="ARBA00022475"/>
    </source>
</evidence>
<proteinExistence type="predicted"/>
<keyword evidence="3 6" id="KW-0812">Transmembrane</keyword>